<dbReference type="RefSeq" id="WP_013230020.1">
    <property type="nucleotide sequence ID" value="NC_014318.1"/>
</dbReference>
<feature type="domain" description="Tryptophan synthase beta chain-like PALP" evidence="3">
    <location>
        <begin position="52"/>
        <end position="296"/>
    </location>
</feature>
<dbReference type="SUPFAM" id="SSF53686">
    <property type="entry name" value="Tryptophan synthase beta subunit-like PLP-dependent enzymes"/>
    <property type="match status" value="1"/>
</dbReference>
<dbReference type="PANTHER" id="PTHR10314">
    <property type="entry name" value="CYSTATHIONINE BETA-SYNTHASE"/>
    <property type="match status" value="1"/>
</dbReference>
<dbReference type="Pfam" id="PF00291">
    <property type="entry name" value="PALP"/>
    <property type="match status" value="1"/>
</dbReference>
<comment type="cofactor">
    <cofactor evidence="1">
        <name>pyridoxal 5'-phosphate</name>
        <dbReference type="ChEBI" id="CHEBI:597326"/>
    </cofactor>
</comment>
<evidence type="ECO:0000313" key="5">
    <source>
        <dbReference type="Proteomes" id="UP000000328"/>
    </source>
</evidence>
<accession>A0A0H3DJX0</accession>
<evidence type="ECO:0000313" key="4">
    <source>
        <dbReference type="EMBL" id="ADJ49989.1"/>
    </source>
</evidence>
<evidence type="ECO:0000256" key="1">
    <source>
        <dbReference type="ARBA" id="ARBA00001933"/>
    </source>
</evidence>
<dbReference type="KEGG" id="amd:AMED_8291"/>
<gene>
    <name evidence="4" type="primary">cysK</name>
    <name evidence="4" type="ordered locus">AMED_8291</name>
</gene>
<dbReference type="InterPro" id="IPR036052">
    <property type="entry name" value="TrpB-like_PALP_sf"/>
</dbReference>
<dbReference type="GeneID" id="92875902"/>
<name>A0A0H3DJX0_AMYMU</name>
<keyword evidence="2" id="KW-0663">Pyridoxal phosphate</keyword>
<proteinExistence type="predicted"/>
<dbReference type="EMBL" id="CP002000">
    <property type="protein sequence ID" value="ADJ49989.1"/>
    <property type="molecule type" value="Genomic_DNA"/>
</dbReference>
<dbReference type="OrthoDB" id="5176350at2"/>
<dbReference type="eggNOG" id="COG0031">
    <property type="taxonomic scope" value="Bacteria"/>
</dbReference>
<dbReference type="GO" id="GO:1901605">
    <property type="term" value="P:alpha-amino acid metabolic process"/>
    <property type="evidence" value="ECO:0007669"/>
    <property type="project" value="UniProtKB-ARBA"/>
</dbReference>
<dbReference type="PATRIC" id="fig|749927.5.peg.8613"/>
<dbReference type="InterPro" id="IPR001926">
    <property type="entry name" value="TrpB-like_PALP"/>
</dbReference>
<dbReference type="Gene3D" id="3.40.50.1100">
    <property type="match status" value="2"/>
</dbReference>
<evidence type="ECO:0000259" key="3">
    <source>
        <dbReference type="Pfam" id="PF00291"/>
    </source>
</evidence>
<organism evidence="4 5">
    <name type="scientific">Amycolatopsis mediterranei (strain U-32)</name>
    <dbReference type="NCBI Taxonomy" id="749927"/>
    <lineage>
        <taxon>Bacteria</taxon>
        <taxon>Bacillati</taxon>
        <taxon>Actinomycetota</taxon>
        <taxon>Actinomycetes</taxon>
        <taxon>Pseudonocardiales</taxon>
        <taxon>Pseudonocardiaceae</taxon>
        <taxon>Amycolatopsis</taxon>
    </lineage>
</organism>
<evidence type="ECO:0000256" key="2">
    <source>
        <dbReference type="ARBA" id="ARBA00022898"/>
    </source>
</evidence>
<reference evidence="4 5" key="1">
    <citation type="journal article" date="2010" name="Cell Res.">
        <title>Complete genome sequence of the rifamycin SV-producing Amycolatopsis mediterranei U32 revealed its genetic characteristics in phylogeny and metabolism.</title>
        <authorList>
            <person name="Zhao W."/>
            <person name="Zhong Y."/>
            <person name="Yuan H."/>
            <person name="Wang J."/>
            <person name="Zheng H."/>
            <person name="Wang Y."/>
            <person name="Cen X."/>
            <person name="Xu F."/>
            <person name="Bai J."/>
            <person name="Han X."/>
            <person name="Lu G."/>
            <person name="Zhu Y."/>
            <person name="Shao Z."/>
            <person name="Yan H."/>
            <person name="Li C."/>
            <person name="Peng N."/>
            <person name="Zhang Z."/>
            <person name="Zhang Y."/>
            <person name="Lin W."/>
            <person name="Fan Y."/>
            <person name="Qin Z."/>
            <person name="Hu Y."/>
            <person name="Zhu B."/>
            <person name="Wang S."/>
            <person name="Ding X."/>
            <person name="Zhao G.P."/>
        </authorList>
    </citation>
    <scope>NUCLEOTIDE SEQUENCE [LARGE SCALE GENOMIC DNA]</scope>
    <source>
        <strain evidence="5">U-32</strain>
    </source>
</reference>
<protein>
    <submittedName>
        <fullName evidence="4">Cysteine synthase</fullName>
    </submittedName>
</protein>
<dbReference type="InterPro" id="IPR050214">
    <property type="entry name" value="Cys_Synth/Cystath_Beta-Synth"/>
</dbReference>
<dbReference type="HOGENOM" id="CLU_860286_0_0_11"/>
<dbReference type="AlphaFoldDB" id="A0A0H3DJX0"/>
<sequence length="329" mass="34906">MIEDWNGIADPRLVAERMLEGFADLPVLDCGPIAGGRGRLRAIYGMTTTESSFKSILGFGILLLAYEAGLLEPGQTVIESTSGSLGVSLALAGKILGNPIELVTDPNIPAITRRKIELLGAKLHIVSGPHPTGGTQQSRVELLEALLRERPGMHWTDQNNSDLNPAVYRRWLVPSVTPKLDLDWIDAAIFVVGTGGHFVGLSEMLRSKGIPCYVADRVGSATFGLEPGPSVLRGIGNMNCVPKVIGSAMHLVEDVYYSDDEEAAAGVRELAGRGIYAGGTSGIALQGAVKLVEATGARNILTFFPDRGDLYGDQFLGASPESELVRVGA</sequence>
<dbReference type="Proteomes" id="UP000000328">
    <property type="component" value="Chromosome"/>
</dbReference>